<dbReference type="Gene3D" id="1.10.1660.10">
    <property type="match status" value="1"/>
</dbReference>
<evidence type="ECO:0000259" key="1">
    <source>
        <dbReference type="Pfam" id="PF13411"/>
    </source>
</evidence>
<organism evidence="2 3">
    <name type="scientific">Roseisalinus antarcticus</name>
    <dbReference type="NCBI Taxonomy" id="254357"/>
    <lineage>
        <taxon>Bacteria</taxon>
        <taxon>Pseudomonadati</taxon>
        <taxon>Pseudomonadota</taxon>
        <taxon>Alphaproteobacteria</taxon>
        <taxon>Rhodobacterales</taxon>
        <taxon>Roseobacteraceae</taxon>
        <taxon>Roseisalinus</taxon>
    </lineage>
</organism>
<name>A0A1Y5U4B1_9RHOB</name>
<accession>A0A1Y5U4B1</accession>
<dbReference type="GO" id="GO:0006355">
    <property type="term" value="P:regulation of DNA-templated transcription"/>
    <property type="evidence" value="ECO:0007669"/>
    <property type="project" value="InterPro"/>
</dbReference>
<dbReference type="Proteomes" id="UP000193900">
    <property type="component" value="Unassembled WGS sequence"/>
</dbReference>
<dbReference type="EMBL" id="FWFZ01000071">
    <property type="protein sequence ID" value="SLN77936.1"/>
    <property type="molecule type" value="Genomic_DNA"/>
</dbReference>
<dbReference type="AlphaFoldDB" id="A0A1Y5U4B1"/>
<evidence type="ECO:0000313" key="2">
    <source>
        <dbReference type="EMBL" id="SLN77936.1"/>
    </source>
</evidence>
<proteinExistence type="predicted"/>
<feature type="domain" description="HTH merR-type" evidence="1">
    <location>
        <begin position="5"/>
        <end position="68"/>
    </location>
</feature>
<dbReference type="Pfam" id="PF13411">
    <property type="entry name" value="MerR_1"/>
    <property type="match status" value="1"/>
</dbReference>
<reference evidence="2 3" key="1">
    <citation type="submission" date="2017-03" db="EMBL/GenBank/DDBJ databases">
        <authorList>
            <person name="Afonso C.L."/>
            <person name="Miller P.J."/>
            <person name="Scott M.A."/>
            <person name="Spackman E."/>
            <person name="Goraichik I."/>
            <person name="Dimitrov K.M."/>
            <person name="Suarez D.L."/>
            <person name="Swayne D.E."/>
        </authorList>
    </citation>
    <scope>NUCLEOTIDE SEQUENCE [LARGE SCALE GENOMIC DNA]</scope>
    <source>
        <strain evidence="2 3">CECT 7023</strain>
    </source>
</reference>
<protein>
    <recommendedName>
        <fullName evidence="1">HTH merR-type domain-containing protein</fullName>
    </recommendedName>
</protein>
<evidence type="ECO:0000313" key="3">
    <source>
        <dbReference type="Proteomes" id="UP000193900"/>
    </source>
</evidence>
<dbReference type="RefSeq" id="WP_085881243.1">
    <property type="nucleotide sequence ID" value="NZ_FWFZ01000071.1"/>
</dbReference>
<dbReference type="OrthoDB" id="7845989at2"/>
<sequence length="151" mass="16969">MSQEFTIQQIADAAQLTRYQVEAWISRGHFKPENPVEPGKARKYTYHDAIKLGVLAEFSRLGLSPTVASMHTAHLFGYHDADSLLVICQGPVRVSETIEVVDEDGEIDHTFGRITRPSELWRIVEDPDVRSFAAINLGHTERRVKKTLGIA</sequence>
<gene>
    <name evidence="2" type="ORF">ROA7023_04585</name>
</gene>
<keyword evidence="3" id="KW-1185">Reference proteome</keyword>
<dbReference type="InterPro" id="IPR000551">
    <property type="entry name" value="MerR-type_HTH_dom"/>
</dbReference>
<dbReference type="GO" id="GO:0003677">
    <property type="term" value="F:DNA binding"/>
    <property type="evidence" value="ECO:0007669"/>
    <property type="project" value="InterPro"/>
</dbReference>